<evidence type="ECO:0000256" key="1">
    <source>
        <dbReference type="ARBA" id="ARBA00004170"/>
    </source>
</evidence>
<comment type="function">
    <text evidence="7">Required for vesicular transport between the endoplasmic reticulum and the Golgi apparatus.</text>
</comment>
<dbReference type="GO" id="GO:0005774">
    <property type="term" value="C:vacuolar membrane"/>
    <property type="evidence" value="ECO:0007669"/>
    <property type="project" value="TreeGrafter"/>
</dbReference>
<comment type="caution">
    <text evidence="8">The sequence shown here is derived from an EMBL/GenBank/DDBJ whole genome shotgun (WGS) entry which is preliminary data.</text>
</comment>
<name>A0A7J7JNC0_BUGNE</name>
<dbReference type="GO" id="GO:0031201">
    <property type="term" value="C:SNARE complex"/>
    <property type="evidence" value="ECO:0007669"/>
    <property type="project" value="TreeGrafter"/>
</dbReference>
<evidence type="ECO:0000256" key="5">
    <source>
        <dbReference type="ARBA" id="ARBA00022927"/>
    </source>
</evidence>
<accession>A0A7J7JNC0</accession>
<dbReference type="FunFam" id="1.25.40.10:FF:000049">
    <property type="entry name" value="Alpha-soluble NSF attachment protein-like"/>
    <property type="match status" value="1"/>
</dbReference>
<keyword evidence="6 7" id="KW-0472">Membrane</keyword>
<evidence type="ECO:0000313" key="8">
    <source>
        <dbReference type="EMBL" id="KAF6027373.1"/>
    </source>
</evidence>
<keyword evidence="9" id="KW-1185">Reference proteome</keyword>
<dbReference type="InterPro" id="IPR011990">
    <property type="entry name" value="TPR-like_helical_dom_sf"/>
</dbReference>
<proteinExistence type="inferred from homology"/>
<evidence type="ECO:0000256" key="7">
    <source>
        <dbReference type="RuleBase" id="RU367013"/>
    </source>
</evidence>
<dbReference type="PANTHER" id="PTHR13768">
    <property type="entry name" value="SOLUBLE NSF ATTACHMENT PROTEIN SNAP"/>
    <property type="match status" value="1"/>
</dbReference>
<evidence type="ECO:0000313" key="9">
    <source>
        <dbReference type="Proteomes" id="UP000593567"/>
    </source>
</evidence>
<dbReference type="AlphaFoldDB" id="A0A7J7JNC0"/>
<evidence type="ECO:0000256" key="3">
    <source>
        <dbReference type="ARBA" id="ARBA00022448"/>
    </source>
</evidence>
<dbReference type="PANTHER" id="PTHR13768:SF8">
    <property type="entry name" value="ALPHA-SOLUBLE NSF ATTACHMENT PROTEIN"/>
    <property type="match status" value="1"/>
</dbReference>
<dbReference type="CDD" id="cd15832">
    <property type="entry name" value="SNAP"/>
    <property type="match status" value="1"/>
</dbReference>
<dbReference type="GO" id="GO:0005483">
    <property type="term" value="F:soluble NSF attachment protein activity"/>
    <property type="evidence" value="ECO:0007669"/>
    <property type="project" value="TreeGrafter"/>
</dbReference>
<reference evidence="8" key="1">
    <citation type="submission" date="2020-06" db="EMBL/GenBank/DDBJ databases">
        <title>Draft genome of Bugula neritina, a colonial animal packing powerful symbionts and potential medicines.</title>
        <authorList>
            <person name="Rayko M."/>
        </authorList>
    </citation>
    <scope>NUCLEOTIDE SEQUENCE [LARGE SCALE GENOMIC DNA]</scope>
    <source>
        <strain evidence="8">Kwan_BN1</strain>
    </source>
</reference>
<dbReference type="GO" id="GO:0006886">
    <property type="term" value="P:intracellular protein transport"/>
    <property type="evidence" value="ECO:0007669"/>
    <property type="project" value="UniProtKB-UniRule"/>
</dbReference>
<gene>
    <name evidence="8" type="ORF">EB796_014306</name>
</gene>
<comment type="subcellular location">
    <subcellularLocation>
        <location evidence="1 7">Membrane</location>
        <topology evidence="1 7">Peripheral membrane protein</topology>
    </subcellularLocation>
</comment>
<evidence type="ECO:0000256" key="4">
    <source>
        <dbReference type="ARBA" id="ARBA00022892"/>
    </source>
</evidence>
<dbReference type="Pfam" id="PF14938">
    <property type="entry name" value="SNAP"/>
    <property type="match status" value="1"/>
</dbReference>
<dbReference type="GO" id="GO:0035494">
    <property type="term" value="P:SNARE complex disassembly"/>
    <property type="evidence" value="ECO:0007669"/>
    <property type="project" value="TreeGrafter"/>
</dbReference>
<dbReference type="GO" id="GO:0019905">
    <property type="term" value="F:syntaxin binding"/>
    <property type="evidence" value="ECO:0007669"/>
    <property type="project" value="TreeGrafter"/>
</dbReference>
<keyword evidence="3 7" id="KW-0813">Transport</keyword>
<dbReference type="EMBL" id="VXIV02002101">
    <property type="protein sequence ID" value="KAF6027373.1"/>
    <property type="molecule type" value="Genomic_DNA"/>
</dbReference>
<dbReference type="OrthoDB" id="9984275at2759"/>
<dbReference type="Proteomes" id="UP000593567">
    <property type="component" value="Unassembled WGS sequence"/>
</dbReference>
<dbReference type="PRINTS" id="PR00448">
    <property type="entry name" value="NSFATTACHMNT"/>
</dbReference>
<keyword evidence="5 7" id="KW-0653">Protein transport</keyword>
<organism evidence="8 9">
    <name type="scientific">Bugula neritina</name>
    <name type="common">Brown bryozoan</name>
    <name type="synonym">Sertularia neritina</name>
    <dbReference type="NCBI Taxonomy" id="10212"/>
    <lineage>
        <taxon>Eukaryota</taxon>
        <taxon>Metazoa</taxon>
        <taxon>Spiralia</taxon>
        <taxon>Lophotrochozoa</taxon>
        <taxon>Bryozoa</taxon>
        <taxon>Gymnolaemata</taxon>
        <taxon>Cheilostomatida</taxon>
        <taxon>Flustrina</taxon>
        <taxon>Buguloidea</taxon>
        <taxon>Bugulidae</taxon>
        <taxon>Bugula</taxon>
    </lineage>
</organism>
<evidence type="ECO:0000256" key="2">
    <source>
        <dbReference type="ARBA" id="ARBA00010050"/>
    </source>
</evidence>
<dbReference type="InterPro" id="IPR000744">
    <property type="entry name" value="NSF_attach"/>
</dbReference>
<protein>
    <submittedName>
        <fullName evidence="8">NAPA</fullName>
    </submittedName>
</protein>
<dbReference type="Gene3D" id="1.25.40.10">
    <property type="entry name" value="Tetratricopeptide repeat domain"/>
    <property type="match status" value="1"/>
</dbReference>
<comment type="similarity">
    <text evidence="2 7">Belongs to the SNAP family.</text>
</comment>
<evidence type="ECO:0000256" key="6">
    <source>
        <dbReference type="ARBA" id="ARBA00023136"/>
    </source>
</evidence>
<dbReference type="SUPFAM" id="SSF48452">
    <property type="entry name" value="TPR-like"/>
    <property type="match status" value="1"/>
</dbReference>
<sequence length="297" mass="33219">MAGDPSEQRALQLIAEAEKKIKSSTGFLNTLLGSGTSKLEDASDLYSKAANNFKMAKNWSGAGSAFCESAKLQLKLGSRHDAASAFVDAGNCYRKSDPQEALTCLNNAIEIYTDMGRFTIAAKHHITIAEICEQETADLELAIKNYDRASDYYRGEESTSSANKCSLKVATLCVQLNPPDFDKATKIFEMLGKTAMDNTLLKYSAKDHFFKAVLCQLCVDRLNGEQALNRFKDIHPAFADSRECKFLEKIIPAIENENVDDFTEAVTEYDKISRFDQWMTSILLRLKKQINEEEDLR</sequence>
<keyword evidence="4 7" id="KW-0931">ER-Golgi transport</keyword>